<dbReference type="InterPro" id="IPR001584">
    <property type="entry name" value="Integrase_cat-core"/>
</dbReference>
<name>A0A9P0ZM76_CUSEU</name>
<reference evidence="2" key="1">
    <citation type="submission" date="2022-07" db="EMBL/GenBank/DDBJ databases">
        <authorList>
            <person name="Macas J."/>
            <person name="Novak P."/>
            <person name="Neumann P."/>
        </authorList>
    </citation>
    <scope>NUCLEOTIDE SEQUENCE</scope>
</reference>
<feature type="domain" description="Integrase catalytic" evidence="1">
    <location>
        <begin position="1"/>
        <end position="106"/>
    </location>
</feature>
<dbReference type="SUPFAM" id="SSF53098">
    <property type="entry name" value="Ribonuclease H-like"/>
    <property type="match status" value="1"/>
</dbReference>
<gene>
    <name evidence="2" type="ORF">CEURO_LOCUS16860</name>
</gene>
<dbReference type="InterPro" id="IPR012337">
    <property type="entry name" value="RNaseH-like_sf"/>
</dbReference>
<proteinExistence type="predicted"/>
<dbReference type="AlphaFoldDB" id="A0A9P0ZM76"/>
<dbReference type="PROSITE" id="PS50994">
    <property type="entry name" value="INTEGRASE"/>
    <property type="match status" value="1"/>
</dbReference>
<sequence>MRHKSEVTTHFHHFKLMVENLLDRKIKIFQSDGGGEFDNFSMRNIFTNRGIIFQKSCPKTPQQNGVAERKHRHLLELARTMLITARLPATFWVDAVLTATFIINRI</sequence>
<dbReference type="InterPro" id="IPR036397">
    <property type="entry name" value="RNaseH_sf"/>
</dbReference>
<comment type="caution">
    <text evidence="2">The sequence shown here is derived from an EMBL/GenBank/DDBJ whole genome shotgun (WGS) entry which is preliminary data.</text>
</comment>
<organism evidence="2 3">
    <name type="scientific">Cuscuta europaea</name>
    <name type="common">European dodder</name>
    <dbReference type="NCBI Taxonomy" id="41803"/>
    <lineage>
        <taxon>Eukaryota</taxon>
        <taxon>Viridiplantae</taxon>
        <taxon>Streptophyta</taxon>
        <taxon>Embryophyta</taxon>
        <taxon>Tracheophyta</taxon>
        <taxon>Spermatophyta</taxon>
        <taxon>Magnoliopsida</taxon>
        <taxon>eudicotyledons</taxon>
        <taxon>Gunneridae</taxon>
        <taxon>Pentapetalae</taxon>
        <taxon>asterids</taxon>
        <taxon>lamiids</taxon>
        <taxon>Solanales</taxon>
        <taxon>Convolvulaceae</taxon>
        <taxon>Cuscuteae</taxon>
        <taxon>Cuscuta</taxon>
        <taxon>Cuscuta subgen. Cuscuta</taxon>
    </lineage>
</organism>
<dbReference type="Proteomes" id="UP001152484">
    <property type="component" value="Unassembled WGS sequence"/>
</dbReference>
<dbReference type="PANTHER" id="PTHR42648">
    <property type="entry name" value="TRANSPOSASE, PUTATIVE-RELATED"/>
    <property type="match status" value="1"/>
</dbReference>
<protein>
    <recommendedName>
        <fullName evidence="1">Integrase catalytic domain-containing protein</fullName>
    </recommendedName>
</protein>
<evidence type="ECO:0000259" key="1">
    <source>
        <dbReference type="PROSITE" id="PS50994"/>
    </source>
</evidence>
<keyword evidence="3" id="KW-1185">Reference proteome</keyword>
<feature type="non-terminal residue" evidence="2">
    <location>
        <position position="106"/>
    </location>
</feature>
<dbReference type="InterPro" id="IPR039537">
    <property type="entry name" value="Retrotran_Ty1/copia-like"/>
</dbReference>
<evidence type="ECO:0000313" key="3">
    <source>
        <dbReference type="Proteomes" id="UP001152484"/>
    </source>
</evidence>
<dbReference type="PANTHER" id="PTHR42648:SF26">
    <property type="entry name" value="INTEGRASE CATALYTIC DOMAIN-CONTAINING PROTEIN"/>
    <property type="match status" value="1"/>
</dbReference>
<dbReference type="OrthoDB" id="1745225at2759"/>
<dbReference type="EMBL" id="CAMAPE010000048">
    <property type="protein sequence ID" value="CAH9105365.1"/>
    <property type="molecule type" value="Genomic_DNA"/>
</dbReference>
<dbReference type="Gene3D" id="3.30.420.10">
    <property type="entry name" value="Ribonuclease H-like superfamily/Ribonuclease H"/>
    <property type="match status" value="1"/>
</dbReference>
<evidence type="ECO:0000313" key="2">
    <source>
        <dbReference type="EMBL" id="CAH9105365.1"/>
    </source>
</evidence>
<dbReference type="GO" id="GO:0015074">
    <property type="term" value="P:DNA integration"/>
    <property type="evidence" value="ECO:0007669"/>
    <property type="project" value="InterPro"/>
</dbReference>
<accession>A0A9P0ZM76</accession>
<dbReference type="GO" id="GO:0003676">
    <property type="term" value="F:nucleic acid binding"/>
    <property type="evidence" value="ECO:0007669"/>
    <property type="project" value="InterPro"/>
</dbReference>